<dbReference type="InterPro" id="IPR000719">
    <property type="entry name" value="Prot_kinase_dom"/>
</dbReference>
<dbReference type="PROSITE" id="PS00107">
    <property type="entry name" value="PROTEIN_KINASE_ATP"/>
    <property type="match status" value="1"/>
</dbReference>
<organism evidence="4 5">
    <name type="scientific">Tricholomella constricta</name>
    <dbReference type="NCBI Taxonomy" id="117010"/>
    <lineage>
        <taxon>Eukaryota</taxon>
        <taxon>Fungi</taxon>
        <taxon>Dikarya</taxon>
        <taxon>Basidiomycota</taxon>
        <taxon>Agaricomycotina</taxon>
        <taxon>Agaricomycetes</taxon>
        <taxon>Agaricomycetidae</taxon>
        <taxon>Agaricales</taxon>
        <taxon>Tricholomatineae</taxon>
        <taxon>Lyophyllaceae</taxon>
        <taxon>Tricholomella</taxon>
    </lineage>
</organism>
<dbReference type="InterPro" id="IPR011009">
    <property type="entry name" value="Kinase-like_dom_sf"/>
</dbReference>
<feature type="compositionally biased region" description="Basic and acidic residues" evidence="2">
    <location>
        <begin position="442"/>
        <end position="451"/>
    </location>
</feature>
<feature type="region of interest" description="Disordered" evidence="2">
    <location>
        <begin position="427"/>
        <end position="454"/>
    </location>
</feature>
<sequence length="716" mass="79557">MPELQRVLEHNPQPLVPDPDSPCPTLTPPVSFYDKHLDQRLALKKVVILPSFTTELSKAIDRIFTTIREDNTLLPGVERGFPKLRSIGNYLEEGPVKDATYVGQAYTVVTCMFAQTLASMLTLHLKATCWTSALGFVKRPVTRSQEYYALLEDFAPEFMEPYQEPKFYGMIQKEAWNSMDETTKGDLVQARQKFPVLAVWQMFFMSCEVEDALKNMDKVADMDTFRSQTSLTVAPGCFPANTGLLQSPDAISTPWIASLLPLLSKTPNPGRTGPSRIATASAGPETLLRRSHRLSTKTTARAKQAKKLTTVDGIDFASPSNANLKRKWPNITIPGKTTMADATGGLETSILQHAWARAVERDSSFIVFHCGNSERVAFRHRSSQTLFISELIDVTRCKDPGYGEIHTALFMAIIEDVLDRTRQLVQSETEAKPLSNSRKRKREEPLSSEGKKRAKTRAPIVLEAQAVELAVVAKAIADRPLALLRIHDRQFNSPVPASLLHIDQQAPTDDTVFEPKEYFLLTITSKLGAGATGDVHSATLEFQASNGETVSFSDAVVKLAFDPEQRERMRNEFEVYEHLHSSLFVTGIPTIFGLFKDVESDALALVMNNVGTSLWKARPDKESADLAITESQKDDFAEIMESIHDAGVRHRDIRPDNLVISDDGCASIIDFDQAILDASGSSLKREYDHLVQLLDGETYTIELGLPSFGSSQYSQL</sequence>
<comment type="caution">
    <text evidence="4">The sequence shown here is derived from an EMBL/GenBank/DDBJ whole genome shotgun (WGS) entry which is preliminary data.</text>
</comment>
<dbReference type="OrthoDB" id="2521594at2759"/>
<name>A0A8H5HM99_9AGAR</name>
<dbReference type="Pfam" id="PF00069">
    <property type="entry name" value="Pkinase"/>
    <property type="match status" value="1"/>
</dbReference>
<dbReference type="PROSITE" id="PS50011">
    <property type="entry name" value="PROTEIN_KINASE_DOM"/>
    <property type="match status" value="1"/>
</dbReference>
<dbReference type="EMBL" id="JAACJP010000003">
    <property type="protein sequence ID" value="KAF5386071.1"/>
    <property type="molecule type" value="Genomic_DNA"/>
</dbReference>
<dbReference type="GO" id="GO:0004672">
    <property type="term" value="F:protein kinase activity"/>
    <property type="evidence" value="ECO:0007669"/>
    <property type="project" value="InterPro"/>
</dbReference>
<gene>
    <name evidence="4" type="ORF">D9615_002178</name>
</gene>
<evidence type="ECO:0000259" key="3">
    <source>
        <dbReference type="PROSITE" id="PS50011"/>
    </source>
</evidence>
<dbReference type="InterPro" id="IPR008266">
    <property type="entry name" value="Tyr_kinase_AS"/>
</dbReference>
<evidence type="ECO:0000313" key="4">
    <source>
        <dbReference type="EMBL" id="KAF5386071.1"/>
    </source>
</evidence>
<dbReference type="InterPro" id="IPR017441">
    <property type="entry name" value="Protein_kinase_ATP_BS"/>
</dbReference>
<dbReference type="PROSITE" id="PS00109">
    <property type="entry name" value="PROTEIN_KINASE_TYR"/>
    <property type="match status" value="1"/>
</dbReference>
<dbReference type="AlphaFoldDB" id="A0A8H5HM99"/>
<keyword evidence="1" id="KW-0547">Nucleotide-binding</keyword>
<protein>
    <recommendedName>
        <fullName evidence="3">Protein kinase domain-containing protein</fullName>
    </recommendedName>
</protein>
<dbReference type="GO" id="GO:0005524">
    <property type="term" value="F:ATP binding"/>
    <property type="evidence" value="ECO:0007669"/>
    <property type="project" value="UniProtKB-UniRule"/>
</dbReference>
<feature type="domain" description="Protein kinase" evidence="3">
    <location>
        <begin position="521"/>
        <end position="716"/>
    </location>
</feature>
<keyword evidence="1" id="KW-0067">ATP-binding</keyword>
<evidence type="ECO:0000256" key="1">
    <source>
        <dbReference type="PROSITE-ProRule" id="PRU10141"/>
    </source>
</evidence>
<reference evidence="4 5" key="1">
    <citation type="journal article" date="2020" name="ISME J.">
        <title>Uncovering the hidden diversity of litter-decomposition mechanisms in mushroom-forming fungi.</title>
        <authorList>
            <person name="Floudas D."/>
            <person name="Bentzer J."/>
            <person name="Ahren D."/>
            <person name="Johansson T."/>
            <person name="Persson P."/>
            <person name="Tunlid A."/>
        </authorList>
    </citation>
    <scope>NUCLEOTIDE SEQUENCE [LARGE SCALE GENOMIC DNA]</scope>
    <source>
        <strain evidence="4 5">CBS 661.87</strain>
    </source>
</reference>
<evidence type="ECO:0000313" key="5">
    <source>
        <dbReference type="Proteomes" id="UP000565441"/>
    </source>
</evidence>
<proteinExistence type="predicted"/>
<accession>A0A8H5HM99</accession>
<dbReference type="SUPFAM" id="SSF56112">
    <property type="entry name" value="Protein kinase-like (PK-like)"/>
    <property type="match status" value="1"/>
</dbReference>
<feature type="binding site" evidence="1">
    <location>
        <position position="558"/>
    </location>
    <ligand>
        <name>ATP</name>
        <dbReference type="ChEBI" id="CHEBI:30616"/>
    </ligand>
</feature>
<evidence type="ECO:0000256" key="2">
    <source>
        <dbReference type="SAM" id="MobiDB-lite"/>
    </source>
</evidence>
<feature type="region of interest" description="Disordered" evidence="2">
    <location>
        <begin position="1"/>
        <end position="22"/>
    </location>
</feature>
<keyword evidence="5" id="KW-1185">Reference proteome</keyword>
<dbReference type="Proteomes" id="UP000565441">
    <property type="component" value="Unassembled WGS sequence"/>
</dbReference>
<dbReference type="Gene3D" id="1.10.510.10">
    <property type="entry name" value="Transferase(Phosphotransferase) domain 1"/>
    <property type="match status" value="1"/>
</dbReference>